<dbReference type="InterPro" id="IPR050361">
    <property type="entry name" value="MPP/UQCRC_Complex"/>
</dbReference>
<name>A0A657PVU0_9GAMM</name>
<evidence type="ECO:0000259" key="2">
    <source>
        <dbReference type="Pfam" id="PF00675"/>
    </source>
</evidence>
<feature type="domain" description="Peptidase M16 N-terminal" evidence="2">
    <location>
        <begin position="48"/>
        <end position="180"/>
    </location>
</feature>
<dbReference type="InterPro" id="IPR011249">
    <property type="entry name" value="Metalloenz_LuxS/M16"/>
</dbReference>
<dbReference type="Pfam" id="PF00675">
    <property type="entry name" value="Peptidase_M16"/>
    <property type="match status" value="1"/>
</dbReference>
<evidence type="ECO:0000256" key="1">
    <source>
        <dbReference type="SAM" id="SignalP"/>
    </source>
</evidence>
<dbReference type="SUPFAM" id="SSF63411">
    <property type="entry name" value="LuxS/MPP-like metallohydrolase"/>
    <property type="match status" value="2"/>
</dbReference>
<protein>
    <submittedName>
        <fullName evidence="4">Peptidase M16</fullName>
    </submittedName>
</protein>
<dbReference type="PANTHER" id="PTHR11851">
    <property type="entry name" value="METALLOPROTEASE"/>
    <property type="match status" value="1"/>
</dbReference>
<dbReference type="Gene3D" id="3.30.830.10">
    <property type="entry name" value="Metalloenzyme, LuxS/M16 peptidase-like"/>
    <property type="match status" value="2"/>
</dbReference>
<dbReference type="InterPro" id="IPR011765">
    <property type="entry name" value="Pept_M16_N"/>
</dbReference>
<comment type="caution">
    <text evidence="4">The sequence shown here is derived from an EMBL/GenBank/DDBJ whole genome shotgun (WGS) entry which is preliminary data.</text>
</comment>
<sequence>MMVERIGRAVALTLALLCSGGAWAGPVIESWDTPNGARVLFVGARELPMVDVRVVFDAGAARDGGRHGLATLTNATLSDGAGAWDADRLAERLDAVGAELGLGARRDMAWVSMRSLSEARPFEVAMESLEAVLARPRFAAADLERNRKAMLIALRQSEQNPGAIAKKAFWGAVYGAHPYARDGAGERDSLAAITRDEVLAFHRRFYVARNAVVAIVGDLERGAAEALAERLTRDLPEGAPAPALPGVAALERSDQRHRQFPSTQSHIYMGQPGMHRGDPDYFTLYVGNHIFGGSGLVSLLSNEVREQRGLSYSVYSYFAPMREDGPFIMAAQTQNAKAGEARRVMRAALEAYIENGPTEEQLREAKQNITGGFPLNIASNGKIVEYLAMIGFYGLPLDYLDAFTGRIEAVTREQIREAFRRRVRPERFVTVVVGDGAAAD</sequence>
<feature type="signal peptide" evidence="1">
    <location>
        <begin position="1"/>
        <end position="24"/>
    </location>
</feature>
<keyword evidence="5" id="KW-1185">Reference proteome</keyword>
<dbReference type="EMBL" id="MUIE01000259">
    <property type="protein sequence ID" value="OQX33919.1"/>
    <property type="molecule type" value="Genomic_DNA"/>
</dbReference>
<dbReference type="Proteomes" id="UP000243361">
    <property type="component" value="Unassembled WGS sequence"/>
</dbReference>
<evidence type="ECO:0000313" key="5">
    <source>
        <dbReference type="Proteomes" id="UP000243361"/>
    </source>
</evidence>
<dbReference type="AlphaFoldDB" id="A0A657PVU0"/>
<accession>A0A657PVU0</accession>
<dbReference type="PANTHER" id="PTHR11851:SF224">
    <property type="entry name" value="PROCESSING PROTEASE"/>
    <property type="match status" value="1"/>
</dbReference>
<feature type="chain" id="PRO_5030148145" evidence="1">
    <location>
        <begin position="25"/>
        <end position="440"/>
    </location>
</feature>
<feature type="domain" description="Peptidase M16 C-terminal" evidence="3">
    <location>
        <begin position="193"/>
        <end position="368"/>
    </location>
</feature>
<dbReference type="Pfam" id="PF05193">
    <property type="entry name" value="Peptidase_M16_C"/>
    <property type="match status" value="1"/>
</dbReference>
<gene>
    <name evidence="4" type="ORF">B0D84_04040</name>
</gene>
<evidence type="ECO:0000313" key="4">
    <source>
        <dbReference type="EMBL" id="OQX33919.1"/>
    </source>
</evidence>
<organism evidence="4 5">
    <name type="scientific">Candidatus Sedimenticola endophacoides</name>
    <dbReference type="NCBI Taxonomy" id="2548426"/>
    <lineage>
        <taxon>Bacteria</taxon>
        <taxon>Pseudomonadati</taxon>
        <taxon>Pseudomonadota</taxon>
        <taxon>Gammaproteobacteria</taxon>
        <taxon>Chromatiales</taxon>
        <taxon>Sedimenticolaceae</taxon>
        <taxon>Sedimenticola</taxon>
    </lineage>
</organism>
<dbReference type="GO" id="GO:0046872">
    <property type="term" value="F:metal ion binding"/>
    <property type="evidence" value="ECO:0007669"/>
    <property type="project" value="InterPro"/>
</dbReference>
<keyword evidence="1" id="KW-0732">Signal</keyword>
<proteinExistence type="predicted"/>
<reference evidence="4" key="1">
    <citation type="submission" date="2017-02" db="EMBL/GenBank/DDBJ databases">
        <title>Novel co-symbiosis in the unique lucinid bivalve Phacoides pectinatus.</title>
        <authorList>
            <person name="Lim S.J."/>
            <person name="Davis B.G."/>
            <person name="Gill D.E."/>
            <person name="Engel A.S."/>
            <person name="Anderson L.C."/>
            <person name="Campbell B.J."/>
        </authorList>
    </citation>
    <scope>NUCLEOTIDE SEQUENCE [LARGE SCALE GENOMIC DNA]</scope>
    <source>
        <strain evidence="4">LUC13016_P6</strain>
    </source>
</reference>
<evidence type="ECO:0000259" key="3">
    <source>
        <dbReference type="Pfam" id="PF05193"/>
    </source>
</evidence>
<dbReference type="InterPro" id="IPR007863">
    <property type="entry name" value="Peptidase_M16_C"/>
</dbReference>